<dbReference type="PANTHER" id="PTHR43300:SF11">
    <property type="entry name" value="ACETYLTRANSFERASE RV3034C-RELATED"/>
    <property type="match status" value="1"/>
</dbReference>
<reference evidence="2" key="1">
    <citation type="journal article" date="2016" name="Front. Microbiol.">
        <title>Genome Sequence of the Piezophilic, Mesophilic Sulfate-Reducing Bacterium Desulfovibrio indicus J2T.</title>
        <authorList>
            <person name="Cao J."/>
            <person name="Maignien L."/>
            <person name="Shao Z."/>
            <person name="Alain K."/>
            <person name="Jebbar M."/>
        </authorList>
    </citation>
    <scope>NUCLEOTIDE SEQUENCE</scope>
    <source>
        <strain evidence="2">DSM 16372</strain>
    </source>
</reference>
<dbReference type="Gene3D" id="2.160.10.10">
    <property type="entry name" value="Hexapeptide repeat proteins"/>
    <property type="match status" value="1"/>
</dbReference>
<dbReference type="SUPFAM" id="SSF51161">
    <property type="entry name" value="Trimeric LpxA-like enzymes"/>
    <property type="match status" value="1"/>
</dbReference>
<evidence type="ECO:0000256" key="1">
    <source>
        <dbReference type="ARBA" id="ARBA00007274"/>
    </source>
</evidence>
<comment type="similarity">
    <text evidence="1">Belongs to the transferase hexapeptide repeat family.</text>
</comment>
<protein>
    <submittedName>
        <fullName evidence="2">2,3,4,5-tetrahydropyridine-2,6-dicarboxylate N-acetyltransferase</fullName>
    </submittedName>
</protein>
<evidence type="ECO:0000313" key="2">
    <source>
        <dbReference type="EMBL" id="GJD86975.1"/>
    </source>
</evidence>
<reference evidence="2" key="2">
    <citation type="submission" date="2021-08" db="EMBL/GenBank/DDBJ databases">
        <authorList>
            <person name="Tani A."/>
            <person name="Ola A."/>
            <person name="Ogura Y."/>
            <person name="Katsura K."/>
            <person name="Hayashi T."/>
        </authorList>
    </citation>
    <scope>NUCLEOTIDE SEQUENCE</scope>
    <source>
        <strain evidence="2">DSM 16372</strain>
    </source>
</reference>
<dbReference type="Proteomes" id="UP001055247">
    <property type="component" value="Unassembled WGS sequence"/>
</dbReference>
<accession>A0AAV4ZEU2</accession>
<proteinExistence type="inferred from homology"/>
<evidence type="ECO:0000313" key="3">
    <source>
        <dbReference type="Proteomes" id="UP001055247"/>
    </source>
</evidence>
<gene>
    <name evidence="2" type="primary">dapH_1</name>
    <name evidence="2" type="ORF">BHAOGJBA_0474</name>
</gene>
<sequence length="100" mass="10885">MVAARAVVTRDVPPYTIVGGIPARPIRKRFDDRTIARLLALAPWRYDLPTWWAQNPAAPKGKLTDEALSALEAAVAAGTVPELPDQPSTLTQREGAWVVL</sequence>
<dbReference type="AlphaFoldDB" id="A0AAV4ZEU2"/>
<dbReference type="RefSeq" id="WP_066924490.1">
    <property type="nucleotide sequence ID" value="NZ_BPQO01000002.1"/>
</dbReference>
<dbReference type="InterPro" id="IPR050179">
    <property type="entry name" value="Trans_hexapeptide_repeat"/>
</dbReference>
<organism evidence="2 3">
    <name type="scientific">Methylobacterium hispanicum</name>
    <dbReference type="NCBI Taxonomy" id="270350"/>
    <lineage>
        <taxon>Bacteria</taxon>
        <taxon>Pseudomonadati</taxon>
        <taxon>Pseudomonadota</taxon>
        <taxon>Alphaproteobacteria</taxon>
        <taxon>Hyphomicrobiales</taxon>
        <taxon>Methylobacteriaceae</taxon>
        <taxon>Methylobacterium</taxon>
    </lineage>
</organism>
<dbReference type="EMBL" id="BPQO01000002">
    <property type="protein sequence ID" value="GJD86975.1"/>
    <property type="molecule type" value="Genomic_DNA"/>
</dbReference>
<name>A0AAV4ZEU2_9HYPH</name>
<comment type="caution">
    <text evidence="2">The sequence shown here is derived from an EMBL/GenBank/DDBJ whole genome shotgun (WGS) entry which is preliminary data.</text>
</comment>
<keyword evidence="3" id="KW-1185">Reference proteome</keyword>
<dbReference type="InterPro" id="IPR011004">
    <property type="entry name" value="Trimer_LpxA-like_sf"/>
</dbReference>
<dbReference type="PANTHER" id="PTHR43300">
    <property type="entry name" value="ACETYLTRANSFERASE"/>
    <property type="match status" value="1"/>
</dbReference>